<reference evidence="1 2" key="1">
    <citation type="submission" date="2023-01" db="EMBL/GenBank/DDBJ databases">
        <title>Novel diversity within Roseofilum (Cyanobacteria; Desertifilaceae) from marine benthic mats with descriptions of four novel species.</title>
        <authorList>
            <person name="Wang Y."/>
            <person name="Berthold D.E."/>
            <person name="Hu J."/>
            <person name="Lefler F.W."/>
            <person name="Laughinghouse H.D. IV."/>
        </authorList>
    </citation>
    <scope>NUCLEOTIDE SEQUENCE [LARGE SCALE GENOMIC DNA]</scope>
    <source>
        <strain evidence="1 2">BLCC-M143</strain>
    </source>
</reference>
<dbReference type="Pfam" id="PF11378">
    <property type="entry name" value="DUF3181"/>
    <property type="match status" value="1"/>
</dbReference>
<protein>
    <submittedName>
        <fullName evidence="1">DUF3181 family protein</fullName>
    </submittedName>
</protein>
<comment type="caution">
    <text evidence="1">The sequence shown here is derived from an EMBL/GenBank/DDBJ whole genome shotgun (WGS) entry which is preliminary data.</text>
</comment>
<dbReference type="Proteomes" id="UP001232992">
    <property type="component" value="Unassembled WGS sequence"/>
</dbReference>
<dbReference type="EMBL" id="JAQOSQ010000002">
    <property type="protein sequence ID" value="MDJ1182381.1"/>
    <property type="molecule type" value="Genomic_DNA"/>
</dbReference>
<gene>
    <name evidence="1" type="ORF">PMH09_04170</name>
</gene>
<accession>A0ABT7BT77</accession>
<organism evidence="1 2">
    <name type="scientific">Roseofilum casamattae BLCC-M143</name>
    <dbReference type="NCBI Taxonomy" id="3022442"/>
    <lineage>
        <taxon>Bacteria</taxon>
        <taxon>Bacillati</taxon>
        <taxon>Cyanobacteriota</taxon>
        <taxon>Cyanophyceae</taxon>
        <taxon>Desertifilales</taxon>
        <taxon>Desertifilaceae</taxon>
        <taxon>Roseofilum</taxon>
        <taxon>Roseofilum casamattae</taxon>
    </lineage>
</organism>
<proteinExistence type="predicted"/>
<evidence type="ECO:0000313" key="2">
    <source>
        <dbReference type="Proteomes" id="UP001232992"/>
    </source>
</evidence>
<evidence type="ECO:0000313" key="1">
    <source>
        <dbReference type="EMBL" id="MDJ1182381.1"/>
    </source>
</evidence>
<name>A0ABT7BT77_9CYAN</name>
<dbReference type="RefSeq" id="WP_283757033.1">
    <property type="nucleotide sequence ID" value="NZ_JAQOSQ010000002.1"/>
</dbReference>
<dbReference type="InterPro" id="IPR021518">
    <property type="entry name" value="DUF3181"/>
</dbReference>
<keyword evidence="2" id="KW-1185">Reference proteome</keyword>
<sequence length="102" mass="11806">MTGQYSTEAIEKLAAEIGENVYMDIAKWHLYLNDAHLHIPLAEQLYPLLEDRNLQENRVLQILQEITVKIGGGRREIALADLMPMQSQLNLMDLLEEFQRDL</sequence>